<dbReference type="PRINTS" id="PR00081">
    <property type="entry name" value="GDHRDH"/>
</dbReference>
<evidence type="ECO:0000313" key="2">
    <source>
        <dbReference type="Proteomes" id="UP000001514"/>
    </source>
</evidence>
<dbReference type="PANTHER" id="PTHR48476:SF1">
    <property type="entry name" value="SHORT-CHAIN DEHYDROGENASE TIC 32, CHLOROPLASTIC-LIKE"/>
    <property type="match status" value="1"/>
</dbReference>
<reference evidence="1 2" key="1">
    <citation type="journal article" date="2011" name="Science">
        <title>The Selaginella genome identifies genetic changes associated with the evolution of vascular plants.</title>
        <authorList>
            <person name="Banks J.A."/>
            <person name="Nishiyama T."/>
            <person name="Hasebe M."/>
            <person name="Bowman J.L."/>
            <person name="Gribskov M."/>
            <person name="dePamphilis C."/>
            <person name="Albert V.A."/>
            <person name="Aono N."/>
            <person name="Aoyama T."/>
            <person name="Ambrose B.A."/>
            <person name="Ashton N.W."/>
            <person name="Axtell M.J."/>
            <person name="Barker E."/>
            <person name="Barker M.S."/>
            <person name="Bennetzen J.L."/>
            <person name="Bonawitz N.D."/>
            <person name="Chapple C."/>
            <person name="Cheng C."/>
            <person name="Correa L.G."/>
            <person name="Dacre M."/>
            <person name="DeBarry J."/>
            <person name="Dreyer I."/>
            <person name="Elias M."/>
            <person name="Engstrom E.M."/>
            <person name="Estelle M."/>
            <person name="Feng L."/>
            <person name="Finet C."/>
            <person name="Floyd S.K."/>
            <person name="Frommer W.B."/>
            <person name="Fujita T."/>
            <person name="Gramzow L."/>
            <person name="Gutensohn M."/>
            <person name="Harholt J."/>
            <person name="Hattori M."/>
            <person name="Heyl A."/>
            <person name="Hirai T."/>
            <person name="Hiwatashi Y."/>
            <person name="Ishikawa M."/>
            <person name="Iwata M."/>
            <person name="Karol K.G."/>
            <person name="Koehler B."/>
            <person name="Kolukisaoglu U."/>
            <person name="Kubo M."/>
            <person name="Kurata T."/>
            <person name="Lalonde S."/>
            <person name="Li K."/>
            <person name="Li Y."/>
            <person name="Litt A."/>
            <person name="Lyons E."/>
            <person name="Manning G."/>
            <person name="Maruyama T."/>
            <person name="Michael T.P."/>
            <person name="Mikami K."/>
            <person name="Miyazaki S."/>
            <person name="Morinaga S."/>
            <person name="Murata T."/>
            <person name="Mueller-Roeber B."/>
            <person name="Nelson D.R."/>
            <person name="Obara M."/>
            <person name="Oguri Y."/>
            <person name="Olmstead R.G."/>
            <person name="Onodera N."/>
            <person name="Petersen B.L."/>
            <person name="Pils B."/>
            <person name="Prigge M."/>
            <person name="Rensing S.A."/>
            <person name="Riano-Pachon D.M."/>
            <person name="Roberts A.W."/>
            <person name="Sato Y."/>
            <person name="Scheller H.V."/>
            <person name="Schulz B."/>
            <person name="Schulz C."/>
            <person name="Shakirov E.V."/>
            <person name="Shibagaki N."/>
            <person name="Shinohara N."/>
            <person name="Shippen D.E."/>
            <person name="Soerensen I."/>
            <person name="Sotooka R."/>
            <person name="Sugimoto N."/>
            <person name="Sugita M."/>
            <person name="Sumikawa N."/>
            <person name="Tanurdzic M."/>
            <person name="Theissen G."/>
            <person name="Ulvskov P."/>
            <person name="Wakazuki S."/>
            <person name="Weng J.K."/>
            <person name="Willats W.W."/>
            <person name="Wipf D."/>
            <person name="Wolf P.G."/>
            <person name="Yang L."/>
            <person name="Zimmer A.D."/>
            <person name="Zhu Q."/>
            <person name="Mitros T."/>
            <person name="Hellsten U."/>
            <person name="Loque D."/>
            <person name="Otillar R."/>
            <person name="Salamov A."/>
            <person name="Schmutz J."/>
            <person name="Shapiro H."/>
            <person name="Lindquist E."/>
            <person name="Lucas S."/>
            <person name="Rokhsar D."/>
            <person name="Grigoriev I.V."/>
        </authorList>
    </citation>
    <scope>NUCLEOTIDE SEQUENCE [LARGE SCALE GENOMIC DNA]</scope>
</reference>
<protein>
    <submittedName>
        <fullName evidence="1">Uncharacterized protein</fullName>
    </submittedName>
</protein>
<gene>
    <name evidence="1" type="ORF">SELMODRAFT_85541</name>
</gene>
<dbReference type="InterPro" id="IPR036291">
    <property type="entry name" value="NAD(P)-bd_dom_sf"/>
</dbReference>
<dbReference type="HOGENOM" id="CLU_010194_44_0_1"/>
<dbReference type="KEGG" id="smo:SELMODRAFT_85541"/>
<dbReference type="Pfam" id="PF00106">
    <property type="entry name" value="adh_short"/>
    <property type="match status" value="1"/>
</dbReference>
<dbReference type="STRING" id="88036.D8R6L5"/>
<dbReference type="OMA" id="DPWGWVD"/>
<organism evidence="2">
    <name type="scientific">Selaginella moellendorffii</name>
    <name type="common">Spikemoss</name>
    <dbReference type="NCBI Taxonomy" id="88036"/>
    <lineage>
        <taxon>Eukaryota</taxon>
        <taxon>Viridiplantae</taxon>
        <taxon>Streptophyta</taxon>
        <taxon>Embryophyta</taxon>
        <taxon>Tracheophyta</taxon>
        <taxon>Lycopodiopsida</taxon>
        <taxon>Selaginellales</taxon>
        <taxon>Selaginellaceae</taxon>
        <taxon>Selaginella</taxon>
    </lineage>
</organism>
<dbReference type="InParanoid" id="D8R6L5"/>
<name>D8R6L5_SELML</name>
<dbReference type="InterPro" id="IPR055280">
    <property type="entry name" value="TIC32"/>
</dbReference>
<dbReference type="AlphaFoldDB" id="D8R6L5"/>
<keyword evidence="2" id="KW-1185">Reference proteome</keyword>
<accession>D8R6L5</accession>
<evidence type="ECO:0000313" key="1">
    <source>
        <dbReference type="EMBL" id="EFJ32331.1"/>
    </source>
</evidence>
<proteinExistence type="predicted"/>
<dbReference type="EMBL" id="GL377572">
    <property type="protein sequence ID" value="EFJ32331.1"/>
    <property type="molecule type" value="Genomic_DNA"/>
</dbReference>
<dbReference type="Gramene" id="EFJ32331">
    <property type="protein sequence ID" value="EFJ32331"/>
    <property type="gene ID" value="SELMODRAFT_85541"/>
</dbReference>
<dbReference type="SUPFAM" id="SSF51735">
    <property type="entry name" value="NAD(P)-binding Rossmann-fold domains"/>
    <property type="match status" value="1"/>
</dbReference>
<sequence length="324" mass="35158">MGSAISQVLRGNGESGYGFHTSAEDITQGLDLSPTTAIVTGATSGIGLETAKALAMRGARVILAARNIKAAESVKESILENKPDARIEILELDLSSLASVRRAAEDFHARNLPLHILIRNNAGALVPRFMRSEDGIELQFATNHLGHFLLTKLLLDKMVETSRDSRMEGRIVNVASQCYRIARDGIEFDKLNDPASFSTTYPLGYGISKLANILHAKELARRLKERGANVTANAVHPGVIHTNIVRIAPEYISCKITKMIMSHDSGAATTCYVATHPGVSGVSGKYFVDCNKAECVSYANDMKLAQRLWQFSEKWTSPAGDGTD</sequence>
<dbReference type="eggNOG" id="KOG1208">
    <property type="taxonomic scope" value="Eukaryota"/>
</dbReference>
<dbReference type="Proteomes" id="UP000001514">
    <property type="component" value="Unassembled WGS sequence"/>
</dbReference>
<dbReference type="InterPro" id="IPR002347">
    <property type="entry name" value="SDR_fam"/>
</dbReference>
<dbReference type="CDD" id="cd05327">
    <property type="entry name" value="retinol-DH_like_SDR_c_like"/>
    <property type="match status" value="1"/>
</dbReference>
<dbReference type="Gene3D" id="3.40.50.720">
    <property type="entry name" value="NAD(P)-binding Rossmann-like Domain"/>
    <property type="match status" value="1"/>
</dbReference>
<dbReference type="PANTHER" id="PTHR48476">
    <property type="entry name" value="SHORT-CHAIN DEHYDROGENASE TIC 32, CHLOROPLASTIC-LIKE"/>
    <property type="match status" value="1"/>
</dbReference>